<keyword evidence="8 9" id="KW-0119">Carbohydrate metabolism</keyword>
<evidence type="ECO:0000256" key="6">
    <source>
        <dbReference type="ARBA" id="ARBA00022842"/>
    </source>
</evidence>
<feature type="binding site" evidence="9">
    <location>
        <begin position="167"/>
        <end position="169"/>
    </location>
    <ligand>
        <name>substrate</name>
    </ligand>
</feature>
<feature type="active site" description="Proton acceptor" evidence="9">
    <location>
        <position position="410"/>
    </location>
</feature>
<dbReference type="Gene3D" id="3.40.1190.20">
    <property type="match status" value="1"/>
</dbReference>
<evidence type="ECO:0000256" key="1">
    <source>
        <dbReference type="ARBA" id="ARBA00022679"/>
    </source>
</evidence>
<dbReference type="GO" id="GO:0005634">
    <property type="term" value="C:nucleus"/>
    <property type="evidence" value="ECO:0007669"/>
    <property type="project" value="UniProtKB-SubCell"/>
</dbReference>
<keyword evidence="4 9" id="KW-0418">Kinase</keyword>
<feature type="binding site" evidence="9">
    <location>
        <position position="341"/>
    </location>
    <ligand>
        <name>ATP</name>
        <dbReference type="ChEBI" id="CHEBI:30616"/>
    </ligand>
</feature>
<comment type="subunit">
    <text evidence="9">Homodimer.</text>
</comment>
<dbReference type="GO" id="GO:0005524">
    <property type="term" value="F:ATP binding"/>
    <property type="evidence" value="ECO:0007669"/>
    <property type="project" value="UniProtKB-UniRule"/>
</dbReference>
<comment type="similarity">
    <text evidence="9">Belongs to the carbohydrate kinase PfkB family. Ribokinase subfamily.</text>
</comment>
<dbReference type="EC" id="2.7.1.15" evidence="9"/>
<dbReference type="Pfam" id="PF17619">
    <property type="entry name" value="SCVP"/>
    <property type="match status" value="1"/>
</dbReference>
<evidence type="ECO:0000256" key="3">
    <source>
        <dbReference type="ARBA" id="ARBA00022741"/>
    </source>
</evidence>
<dbReference type="InterPro" id="IPR035126">
    <property type="entry name" value="SCVP"/>
</dbReference>
<keyword evidence="1 9" id="KW-0808">Transferase</keyword>
<dbReference type="PANTHER" id="PTHR10584:SF166">
    <property type="entry name" value="RIBOKINASE"/>
    <property type="match status" value="1"/>
</dbReference>
<keyword evidence="9" id="KW-0963">Cytoplasm</keyword>
<organism evidence="12 13">
    <name type="scientific">Trichostrongylus colubriformis</name>
    <name type="common">Black scour worm</name>
    <dbReference type="NCBI Taxonomy" id="6319"/>
    <lineage>
        <taxon>Eukaryota</taxon>
        <taxon>Metazoa</taxon>
        <taxon>Ecdysozoa</taxon>
        <taxon>Nematoda</taxon>
        <taxon>Chromadorea</taxon>
        <taxon>Rhabditida</taxon>
        <taxon>Rhabditina</taxon>
        <taxon>Rhabditomorpha</taxon>
        <taxon>Strongyloidea</taxon>
        <taxon>Trichostrongylidae</taxon>
        <taxon>Trichostrongylus</taxon>
    </lineage>
</organism>
<protein>
    <recommendedName>
        <fullName evidence="9">Ribokinase</fullName>
        <shortName evidence="9">RK</shortName>
        <ecNumber evidence="9">2.7.1.15</ecNumber>
    </recommendedName>
</protein>
<comment type="cofactor">
    <cofactor evidence="9">
        <name>Mg(2+)</name>
        <dbReference type="ChEBI" id="CHEBI:18420"/>
    </cofactor>
    <text evidence="9">Requires a divalent cation, most likely magnesium in vivo, as an electrophilic catalyst to aid phosphoryl group transfer. It is the chelate of the metal and the nucleotide that is the actual substrate.</text>
</comment>
<comment type="subcellular location">
    <subcellularLocation>
        <location evidence="9">Cytoplasm</location>
    </subcellularLocation>
    <subcellularLocation>
        <location evidence="9">Nucleus</location>
    </subcellularLocation>
</comment>
<feature type="binding site" evidence="9">
    <location>
        <position position="455"/>
    </location>
    <ligand>
        <name>K(+)</name>
        <dbReference type="ChEBI" id="CHEBI:29103"/>
    </ligand>
</feature>
<gene>
    <name evidence="12" type="ORF">GCK32_002226</name>
</gene>
<comment type="pathway">
    <text evidence="9">Carbohydrate metabolism; D-ribose degradation; D-ribose 5-phosphate from beta-D-ribopyranose: step 2/2.</text>
</comment>
<feature type="binding site" evidence="9">
    <location>
        <position position="461"/>
    </location>
    <ligand>
        <name>K(+)</name>
        <dbReference type="ChEBI" id="CHEBI:29103"/>
    </ligand>
</feature>
<dbReference type="CDD" id="cd01174">
    <property type="entry name" value="ribokinase"/>
    <property type="match status" value="1"/>
</dbReference>
<name>A0AAN8FWU9_TRICO</name>
<keyword evidence="3 9" id="KW-0547">Nucleotide-binding</keyword>
<feature type="binding site" evidence="9">
    <location>
        <begin position="195"/>
        <end position="199"/>
    </location>
    <ligand>
        <name>substrate</name>
    </ligand>
</feature>
<dbReference type="InterPro" id="IPR011877">
    <property type="entry name" value="Ribokinase"/>
</dbReference>
<comment type="function">
    <text evidence="9">Catalyzes the phosphorylation of ribose at O-5 in a reaction requiring ATP and magnesium. The resulting D-ribose-5-phosphate can then be used either for sythesis of nucleotides, histidine, and tryptophan, or as a component of the pentose phosphate pathway.</text>
</comment>
<feature type="binding site" evidence="9">
    <location>
        <position position="404"/>
    </location>
    <ligand>
        <name>K(+)</name>
        <dbReference type="ChEBI" id="CHEBI:29103"/>
    </ligand>
</feature>
<feature type="binding site" evidence="9">
    <location>
        <position position="406"/>
    </location>
    <ligand>
        <name>K(+)</name>
        <dbReference type="ChEBI" id="CHEBI:29103"/>
    </ligand>
</feature>
<keyword evidence="10" id="KW-0732">Signal</keyword>
<dbReference type="PANTHER" id="PTHR10584">
    <property type="entry name" value="SUGAR KINASE"/>
    <property type="match status" value="1"/>
</dbReference>
<evidence type="ECO:0000256" key="4">
    <source>
        <dbReference type="ARBA" id="ARBA00022777"/>
    </source>
</evidence>
<keyword evidence="9" id="KW-0539">Nucleus</keyword>
<dbReference type="GO" id="GO:0046872">
    <property type="term" value="F:metal ion binding"/>
    <property type="evidence" value="ECO:0007669"/>
    <property type="project" value="UniProtKB-KW"/>
</dbReference>
<evidence type="ECO:0000313" key="12">
    <source>
        <dbReference type="EMBL" id="KAK5985860.1"/>
    </source>
</evidence>
<dbReference type="GO" id="GO:0019303">
    <property type="term" value="P:D-ribose catabolic process"/>
    <property type="evidence" value="ECO:0007669"/>
    <property type="project" value="UniProtKB-UniRule"/>
</dbReference>
<feature type="binding site" evidence="9">
    <location>
        <position position="452"/>
    </location>
    <ligand>
        <name>K(+)</name>
        <dbReference type="ChEBI" id="CHEBI:29103"/>
    </ligand>
</feature>
<comment type="activity regulation">
    <text evidence="9">Activated by a monovalent cation that binds near, but not in, the active site. The most likely occupant of the site in vivo is potassium. Ion binding induces a conformational change that may alter substrate affinity.</text>
</comment>
<keyword evidence="7 9" id="KW-0630">Potassium</keyword>
<feature type="binding site" evidence="9">
    <location>
        <begin position="377"/>
        <end position="382"/>
    </location>
    <ligand>
        <name>ATP</name>
        <dbReference type="ChEBI" id="CHEBI:30616"/>
    </ligand>
</feature>
<dbReference type="InterPro" id="IPR029056">
    <property type="entry name" value="Ribokinase-like"/>
</dbReference>
<comment type="catalytic activity">
    <reaction evidence="9">
        <text>D-ribose + ATP = D-ribose 5-phosphate + ADP + H(+)</text>
        <dbReference type="Rhea" id="RHEA:13697"/>
        <dbReference type="ChEBI" id="CHEBI:15378"/>
        <dbReference type="ChEBI" id="CHEBI:30616"/>
        <dbReference type="ChEBI" id="CHEBI:47013"/>
        <dbReference type="ChEBI" id="CHEBI:78346"/>
        <dbReference type="ChEBI" id="CHEBI:456216"/>
        <dbReference type="EC" id="2.7.1.15"/>
    </reaction>
</comment>
<feature type="domain" description="Carbohydrate kinase PfkB" evidence="11">
    <location>
        <begin position="159"/>
        <end position="464"/>
    </location>
</feature>
<evidence type="ECO:0000259" key="11">
    <source>
        <dbReference type="Pfam" id="PF00294"/>
    </source>
</evidence>
<dbReference type="GO" id="GO:0005829">
    <property type="term" value="C:cytosol"/>
    <property type="evidence" value="ECO:0007669"/>
    <property type="project" value="TreeGrafter"/>
</dbReference>
<accession>A0AAN8FWU9</accession>
<dbReference type="InterPro" id="IPR002139">
    <property type="entry name" value="Ribo/fructo_kinase"/>
</dbReference>
<dbReference type="InterPro" id="IPR011611">
    <property type="entry name" value="PfkB_dom"/>
</dbReference>
<dbReference type="Pfam" id="PF00294">
    <property type="entry name" value="PfkB"/>
    <property type="match status" value="1"/>
</dbReference>
<keyword evidence="13" id="KW-1185">Reference proteome</keyword>
<keyword evidence="5 9" id="KW-0067">ATP-binding</keyword>
<dbReference type="PRINTS" id="PR00990">
    <property type="entry name" value="RIBOKINASE"/>
</dbReference>
<dbReference type="HAMAP" id="MF_01987">
    <property type="entry name" value="Ribokinase"/>
    <property type="match status" value="1"/>
</dbReference>
<evidence type="ECO:0000313" key="13">
    <source>
        <dbReference type="Proteomes" id="UP001331761"/>
    </source>
</evidence>
<comment type="caution">
    <text evidence="9">Lacks conserved residue(s) required for the propagation of feature annotation.</text>
</comment>
<feature type="binding site" evidence="9">
    <location>
        <position position="457"/>
    </location>
    <ligand>
        <name>K(+)</name>
        <dbReference type="ChEBI" id="CHEBI:29103"/>
    </ligand>
</feature>
<proteinExistence type="inferred from homology"/>
<keyword evidence="6 9" id="KW-0460">Magnesium</keyword>
<dbReference type="GO" id="GO:0004747">
    <property type="term" value="F:ribokinase activity"/>
    <property type="evidence" value="ECO:0007669"/>
    <property type="project" value="UniProtKB-UniRule"/>
</dbReference>
<evidence type="ECO:0000256" key="5">
    <source>
        <dbReference type="ARBA" id="ARBA00022840"/>
    </source>
</evidence>
<evidence type="ECO:0000256" key="2">
    <source>
        <dbReference type="ARBA" id="ARBA00022723"/>
    </source>
</evidence>
<feature type="chain" id="PRO_5042983640" description="Ribokinase" evidence="10">
    <location>
        <begin position="21"/>
        <end position="477"/>
    </location>
</feature>
<sequence length="477" mass="51396">MYGVAIMLIVFATVCTLTTACSPTRMVDMTTTTTPSTTTIIIGRRKRSAQPTIVTAVSDEPYDDSRNQQRLDFVDKLLSRMAKSQGFTYNKEEIQEKIVNQGGNFAVEFTIMSELDCYGLRNFIVDVKKNTAHFAYATVICEDVKPTTISWSSSMSPPKIVVFGTIIQDLISYTERFPRPGETVRGTEFLSAHGGKGANQAVAAARLGAQVTLIAKVGNDVIGEENIKGLREAGVNVDRIEKSSKTSTGTALITVDARGEQTTVVSLGANLVLDESSATQHADVLNDADVVIAQAGARQSGNRKMFELARQKGVLTICNPAPRDRCEDRSIMGLIDILCLNQSEAESISQTSMSTVATAKTAAGLIQQKGPKNVIITLGADGCIIKGSDAQPVHIPATPSKVVDTTGAGDCFCGSLAFFIAHYRRHGGTQLPLDDRCLHEAVKKAAIIASLSVTRKGAQTSFWTRDEVLQLYPHILD</sequence>
<reference evidence="12 13" key="1">
    <citation type="submission" date="2019-10" db="EMBL/GenBank/DDBJ databases">
        <title>Assembly and Annotation for the nematode Trichostrongylus colubriformis.</title>
        <authorList>
            <person name="Martin J."/>
        </authorList>
    </citation>
    <scope>NUCLEOTIDE SEQUENCE [LARGE SCALE GENOMIC DNA]</scope>
    <source>
        <strain evidence="12">G859</strain>
        <tissue evidence="12">Whole worm</tissue>
    </source>
</reference>
<evidence type="ECO:0000256" key="9">
    <source>
        <dbReference type="HAMAP-Rule" id="MF_03215"/>
    </source>
</evidence>
<evidence type="ECO:0000256" key="10">
    <source>
        <dbReference type="SAM" id="SignalP"/>
    </source>
</evidence>
<evidence type="ECO:0000256" key="8">
    <source>
        <dbReference type="ARBA" id="ARBA00023277"/>
    </source>
</evidence>
<evidence type="ECO:0000256" key="7">
    <source>
        <dbReference type="ARBA" id="ARBA00022958"/>
    </source>
</evidence>
<dbReference type="EMBL" id="WIXE01001253">
    <property type="protein sequence ID" value="KAK5985860.1"/>
    <property type="molecule type" value="Genomic_DNA"/>
</dbReference>
<feature type="signal peptide" evidence="10">
    <location>
        <begin position="1"/>
        <end position="20"/>
    </location>
</feature>
<dbReference type="Proteomes" id="UP001331761">
    <property type="component" value="Unassembled WGS sequence"/>
</dbReference>
<dbReference type="SUPFAM" id="SSF53613">
    <property type="entry name" value="Ribokinase-like"/>
    <property type="match status" value="1"/>
</dbReference>
<feature type="binding site" evidence="9">
    <location>
        <position position="410"/>
    </location>
    <ligand>
        <name>substrate</name>
    </ligand>
</feature>
<dbReference type="AlphaFoldDB" id="A0AAN8FWU9"/>
<keyword evidence="2 9" id="KW-0479">Metal-binding</keyword>
<comment type="caution">
    <text evidence="12">The sequence shown here is derived from an EMBL/GenBank/DDBJ whole genome shotgun (WGS) entry which is preliminary data.</text>
</comment>
<feature type="binding site" evidence="9">
    <location>
        <begin position="409"/>
        <end position="410"/>
    </location>
    <ligand>
        <name>ATP</name>
        <dbReference type="ChEBI" id="CHEBI:30616"/>
    </ligand>
</feature>